<feature type="transmembrane region" description="Helical" evidence="1">
    <location>
        <begin position="7"/>
        <end position="26"/>
    </location>
</feature>
<feature type="transmembrane region" description="Helical" evidence="1">
    <location>
        <begin position="170"/>
        <end position="188"/>
    </location>
</feature>
<name>A0ABR7UUR5_9FLAO</name>
<keyword evidence="1" id="KW-1133">Transmembrane helix</keyword>
<protein>
    <recommendedName>
        <fullName evidence="4">Oligosaccharide repeat unit polymerase</fullName>
    </recommendedName>
</protein>
<sequence length="392" mass="45272">MLDPFTFTCFFSAMSITVPIFLFFVNAITTRIFISFLITQIFFFLGFRVFSPIKVDRIPVLKIKDENTQEIRFIKWFFILIGFTNILLQLFSYKLVGIPLFAESRLGIYGESGGINNLLKRILDVTLQCHIFLTIFFVYFKRKSFFFKMLTNVSVVFILLVSVLSGSKGAFMSFGLAFFIYALYSMRWGDISLFFTIKKFIIKFGVIALLAAFAVIMLSEEEANPFIFLLLRIGQSGDVYYMAYPNNVIDLVPTVNWFIALFGSPLSLLRIIPRAMVPEPMGYFIMQYHHPDVEFRGPNARMNVFSYVYFGIVYSPIYCFVIGAVFSFFRNKLFYLLPSNIFGCIYYFLFLNAALKLESDFQSALADFINLLTVLPFFVIISYYLSLKNANA</sequence>
<feature type="transmembrane region" description="Helical" evidence="1">
    <location>
        <begin position="335"/>
        <end position="355"/>
    </location>
</feature>
<accession>A0ABR7UUR5</accession>
<keyword evidence="1" id="KW-0812">Transmembrane</keyword>
<feature type="transmembrane region" description="Helical" evidence="1">
    <location>
        <begin position="304"/>
        <end position="329"/>
    </location>
</feature>
<gene>
    <name evidence="2" type="ORF">B6A10_15985</name>
</gene>
<dbReference type="Proteomes" id="UP000661715">
    <property type="component" value="Unassembled WGS sequence"/>
</dbReference>
<reference evidence="2 3" key="1">
    <citation type="journal article" date="2020" name="Microbiol. Res.">
        <title>Flavobacterium pokkalii sp. nov., a novel plant growth promoting native rhizobacteria isolated from pokkali rice grown in coastal saline affected agricultural regions of southern India, Kerala.</title>
        <authorList>
            <person name="Menon R.R."/>
            <person name="Kumari S."/>
            <person name="Viver T."/>
            <person name="Rameshkumar N."/>
        </authorList>
    </citation>
    <scope>NUCLEOTIDE SEQUENCE [LARGE SCALE GENOMIC DNA]</scope>
    <source>
        <strain evidence="2 3">L1I52</strain>
    </source>
</reference>
<feature type="transmembrane region" description="Helical" evidence="1">
    <location>
        <begin position="76"/>
        <end position="102"/>
    </location>
</feature>
<evidence type="ECO:0000313" key="2">
    <source>
        <dbReference type="EMBL" id="MBD0726671.1"/>
    </source>
</evidence>
<dbReference type="EMBL" id="NASZ01000036">
    <property type="protein sequence ID" value="MBD0726671.1"/>
    <property type="molecule type" value="Genomic_DNA"/>
</dbReference>
<proteinExistence type="predicted"/>
<feature type="transmembrane region" description="Helical" evidence="1">
    <location>
        <begin position="32"/>
        <end position="55"/>
    </location>
</feature>
<evidence type="ECO:0000313" key="3">
    <source>
        <dbReference type="Proteomes" id="UP000661715"/>
    </source>
</evidence>
<organism evidence="2 3">
    <name type="scientific">Flavobacterium pokkalii</name>
    <dbReference type="NCBI Taxonomy" id="1940408"/>
    <lineage>
        <taxon>Bacteria</taxon>
        <taxon>Pseudomonadati</taxon>
        <taxon>Bacteroidota</taxon>
        <taxon>Flavobacteriia</taxon>
        <taxon>Flavobacteriales</taxon>
        <taxon>Flavobacteriaceae</taxon>
        <taxon>Flavobacterium</taxon>
    </lineage>
</organism>
<feature type="transmembrane region" description="Helical" evidence="1">
    <location>
        <begin position="367"/>
        <end position="385"/>
    </location>
</feature>
<evidence type="ECO:0008006" key="4">
    <source>
        <dbReference type="Google" id="ProtNLM"/>
    </source>
</evidence>
<evidence type="ECO:0000256" key="1">
    <source>
        <dbReference type="SAM" id="Phobius"/>
    </source>
</evidence>
<keyword evidence="3" id="KW-1185">Reference proteome</keyword>
<feature type="transmembrane region" description="Helical" evidence="1">
    <location>
        <begin position="200"/>
        <end position="219"/>
    </location>
</feature>
<feature type="transmembrane region" description="Helical" evidence="1">
    <location>
        <begin position="145"/>
        <end position="164"/>
    </location>
</feature>
<comment type="caution">
    <text evidence="2">The sequence shown here is derived from an EMBL/GenBank/DDBJ whole genome shotgun (WGS) entry which is preliminary data.</text>
</comment>
<feature type="transmembrane region" description="Helical" evidence="1">
    <location>
        <begin position="122"/>
        <end position="140"/>
    </location>
</feature>
<keyword evidence="1" id="KW-0472">Membrane</keyword>